<dbReference type="Proteomes" id="UP000019132">
    <property type="component" value="Unassembled WGS sequence"/>
</dbReference>
<reference evidence="4" key="3">
    <citation type="submission" date="2015-02" db="UniProtKB">
        <authorList>
            <consortium name="EnsemblProtists"/>
        </authorList>
    </citation>
    <scope>IDENTIFICATION</scope>
    <source>
        <strain evidence="4">DAOM BR144</strain>
    </source>
</reference>
<evidence type="ECO:0000313" key="5">
    <source>
        <dbReference type="Proteomes" id="UP000019132"/>
    </source>
</evidence>
<evidence type="ECO:0000313" key="4">
    <source>
        <dbReference type="EnsemblProtists" id="PYU1_T012839"/>
    </source>
</evidence>
<dbReference type="InterPro" id="IPR040044">
    <property type="entry name" value="SRR1L"/>
</dbReference>
<proteinExistence type="inferred from homology"/>
<dbReference type="PANTHER" id="PTHR28626">
    <property type="entry name" value="SRR1-LIKE PROTEIN"/>
    <property type="match status" value="1"/>
</dbReference>
<feature type="region of interest" description="Disordered" evidence="2">
    <location>
        <begin position="30"/>
        <end position="85"/>
    </location>
</feature>
<reference evidence="5" key="2">
    <citation type="submission" date="2010-04" db="EMBL/GenBank/DDBJ databases">
        <authorList>
            <person name="Buell R."/>
            <person name="Hamilton J."/>
            <person name="Hostetler J."/>
        </authorList>
    </citation>
    <scope>NUCLEOTIDE SEQUENCE [LARGE SCALE GENOMIC DNA]</scope>
    <source>
        <strain evidence="5">DAOM:BR144</strain>
    </source>
</reference>
<dbReference type="InterPro" id="IPR012942">
    <property type="entry name" value="SRR1-like"/>
</dbReference>
<evidence type="ECO:0000256" key="2">
    <source>
        <dbReference type="SAM" id="MobiDB-lite"/>
    </source>
</evidence>
<dbReference type="eggNOG" id="KOG3131">
    <property type="taxonomic scope" value="Eukaryota"/>
</dbReference>
<feature type="compositionally biased region" description="Basic residues" evidence="2">
    <location>
        <begin position="37"/>
        <end position="51"/>
    </location>
</feature>
<dbReference type="Pfam" id="PF07985">
    <property type="entry name" value="SRR1"/>
    <property type="match status" value="1"/>
</dbReference>
<keyword evidence="5" id="KW-1185">Reference proteome</keyword>
<feature type="compositionally biased region" description="Low complexity" evidence="2">
    <location>
        <begin position="61"/>
        <end position="77"/>
    </location>
</feature>
<dbReference type="InParanoid" id="K3X6J0"/>
<dbReference type="EMBL" id="GL376581">
    <property type="status" value="NOT_ANNOTATED_CDS"/>
    <property type="molecule type" value="Genomic_DNA"/>
</dbReference>
<dbReference type="EnsemblProtists" id="PYU1_T012839">
    <property type="protein sequence ID" value="PYU1_T012839"/>
    <property type="gene ID" value="PYU1_G012812"/>
</dbReference>
<dbReference type="GO" id="GO:0005634">
    <property type="term" value="C:nucleus"/>
    <property type="evidence" value="ECO:0007669"/>
    <property type="project" value="TreeGrafter"/>
</dbReference>
<protein>
    <recommendedName>
        <fullName evidence="3">SRR1-like domain-containing protein</fullName>
    </recommendedName>
</protein>
<dbReference type="OMA" id="MADEWTF"/>
<organism evidence="4 5">
    <name type="scientific">Globisporangium ultimum (strain ATCC 200006 / CBS 805.95 / DAOM BR144)</name>
    <name type="common">Pythium ultimum</name>
    <dbReference type="NCBI Taxonomy" id="431595"/>
    <lineage>
        <taxon>Eukaryota</taxon>
        <taxon>Sar</taxon>
        <taxon>Stramenopiles</taxon>
        <taxon>Oomycota</taxon>
        <taxon>Peronosporomycetes</taxon>
        <taxon>Pythiales</taxon>
        <taxon>Pythiaceae</taxon>
        <taxon>Globisporangium</taxon>
    </lineage>
</organism>
<name>K3X6J0_GLOUD</name>
<comment type="similarity">
    <text evidence="1">Belongs to the SRR1 family.</text>
</comment>
<dbReference type="PANTHER" id="PTHR28626:SF3">
    <property type="entry name" value="SRR1-LIKE PROTEIN"/>
    <property type="match status" value="1"/>
</dbReference>
<dbReference type="GO" id="GO:0005737">
    <property type="term" value="C:cytoplasm"/>
    <property type="evidence" value="ECO:0007669"/>
    <property type="project" value="TreeGrafter"/>
</dbReference>
<sequence>MVMVEHNKSAAHGDDEDAYAVAAVAKEDEWHLVTRGPSKKKKKNGSRHHAAHGSSNHPRAARTSSSSFSYTSRGGASRLNDAQANGRVSVERQRAIQSRVVQIALALRGNSLVNEAVGVIKTQFRLHHSEDASQSAVDAAAPVVVNLVSYGLGSFCSSTNAIYQLAYAKALADALSASTNATQSSFEIFDPVMNESDIAIAAHFGFRTIGVNEGGKRAVAAPTVFFMPHCGKTLYENVVASNWDAAALPHVVVIGNSFEAYSDRLIAAADRQSSALVGVLPYLSEVPLQSGLPKTHDEHAQYEAAFNDLSIHVFPVRHVQDALQNAVLCLQMETIASTDRRGDELIATSLPT</sequence>
<dbReference type="VEuPathDB" id="FungiDB:PYU1_G012812"/>
<evidence type="ECO:0000256" key="1">
    <source>
        <dbReference type="ARBA" id="ARBA00009856"/>
    </source>
</evidence>
<accession>K3X6J0</accession>
<evidence type="ECO:0000259" key="3">
    <source>
        <dbReference type="Pfam" id="PF07985"/>
    </source>
</evidence>
<reference evidence="5" key="1">
    <citation type="journal article" date="2010" name="Genome Biol.">
        <title>Genome sequence of the necrotrophic plant pathogen Pythium ultimum reveals original pathogenicity mechanisms and effector repertoire.</title>
        <authorList>
            <person name="Levesque C.A."/>
            <person name="Brouwer H."/>
            <person name="Cano L."/>
            <person name="Hamilton J.P."/>
            <person name="Holt C."/>
            <person name="Huitema E."/>
            <person name="Raffaele S."/>
            <person name="Robideau G.P."/>
            <person name="Thines M."/>
            <person name="Win J."/>
            <person name="Zerillo M.M."/>
            <person name="Beakes G.W."/>
            <person name="Boore J.L."/>
            <person name="Busam D."/>
            <person name="Dumas B."/>
            <person name="Ferriera S."/>
            <person name="Fuerstenberg S.I."/>
            <person name="Gachon C.M."/>
            <person name="Gaulin E."/>
            <person name="Govers F."/>
            <person name="Grenville-Briggs L."/>
            <person name="Horner N."/>
            <person name="Hostetler J."/>
            <person name="Jiang R.H."/>
            <person name="Johnson J."/>
            <person name="Krajaejun T."/>
            <person name="Lin H."/>
            <person name="Meijer H.J."/>
            <person name="Moore B."/>
            <person name="Morris P."/>
            <person name="Phuntmart V."/>
            <person name="Puiu D."/>
            <person name="Shetty J."/>
            <person name="Stajich J.E."/>
            <person name="Tripathy S."/>
            <person name="Wawra S."/>
            <person name="van West P."/>
            <person name="Whitty B.R."/>
            <person name="Coutinho P.M."/>
            <person name="Henrissat B."/>
            <person name="Martin F."/>
            <person name="Thomas P.D."/>
            <person name="Tyler B.M."/>
            <person name="De Vries R.P."/>
            <person name="Kamoun S."/>
            <person name="Yandell M."/>
            <person name="Tisserat N."/>
            <person name="Buell C.R."/>
        </authorList>
    </citation>
    <scope>NUCLEOTIDE SEQUENCE</scope>
    <source>
        <strain evidence="5">DAOM:BR144</strain>
    </source>
</reference>
<feature type="domain" description="SRR1-like" evidence="3">
    <location>
        <begin position="140"/>
        <end position="312"/>
    </location>
</feature>
<dbReference type="AlphaFoldDB" id="K3X6J0"/>
<dbReference type="HOGENOM" id="CLU_067715_0_0_1"/>